<dbReference type="OrthoDB" id="10368139at2759"/>
<dbReference type="Proteomes" id="UP000663297">
    <property type="component" value="Chromosome 3"/>
</dbReference>
<proteinExistence type="predicted"/>
<dbReference type="EMBL" id="PVEM01000003">
    <property type="protein sequence ID" value="PTD10088.1"/>
    <property type="molecule type" value="Genomic_DNA"/>
</dbReference>
<evidence type="ECO:0000313" key="4">
    <source>
        <dbReference type="Proteomes" id="UP000241587"/>
    </source>
</evidence>
<protein>
    <submittedName>
        <fullName evidence="2">Uncharacterized protein</fullName>
    </submittedName>
</protein>
<reference evidence="2 4" key="1">
    <citation type="submission" date="2018-02" db="EMBL/GenBank/DDBJ databases">
        <title>Fusarium culmorum secondary metabolites in fungal-bacterial-plant interactions.</title>
        <authorList>
            <person name="Schmidt R."/>
        </authorList>
    </citation>
    <scope>NUCLEOTIDE SEQUENCE [LARGE SCALE GENOMIC DNA]</scope>
    <source>
        <strain evidence="2 4">PV</strain>
    </source>
</reference>
<organism evidence="2 4">
    <name type="scientific">Fusarium culmorum</name>
    <dbReference type="NCBI Taxonomy" id="5516"/>
    <lineage>
        <taxon>Eukaryota</taxon>
        <taxon>Fungi</taxon>
        <taxon>Dikarya</taxon>
        <taxon>Ascomycota</taxon>
        <taxon>Pezizomycotina</taxon>
        <taxon>Sordariomycetes</taxon>
        <taxon>Hypocreomycetidae</taxon>
        <taxon>Hypocreales</taxon>
        <taxon>Nectriaceae</taxon>
        <taxon>Fusarium</taxon>
    </lineage>
</organism>
<dbReference type="AlphaFoldDB" id="A0A2T4H2R5"/>
<keyword evidence="4" id="KW-1185">Reference proteome</keyword>
<gene>
    <name evidence="2" type="ORF">FCULG_00008312</name>
    <name evidence="3" type="ORF">HYE67_007242</name>
</gene>
<accession>A0A2T4H2R5</accession>
<feature type="region of interest" description="Disordered" evidence="1">
    <location>
        <begin position="1"/>
        <end position="54"/>
    </location>
</feature>
<dbReference type="OMA" id="KAETKWL"/>
<sequence>MPAELLVPLSGGQSNPTNNGRRDSTCHPPFCVQTGSSRHEMVRSPAGDGRNSKAETKWLGPIKETNSSLIRRIIVVSCPPVAVS</sequence>
<evidence type="ECO:0000313" key="3">
    <source>
        <dbReference type="EMBL" id="QPC65011.1"/>
    </source>
</evidence>
<reference evidence="3" key="2">
    <citation type="submission" date="2020-11" db="EMBL/GenBank/DDBJ databases">
        <title>The chromosome-scale genome resource for two endophytic Fusarium species: F. culmorum and F. pseudograminearum.</title>
        <authorList>
            <person name="Yuan Z."/>
        </authorList>
    </citation>
    <scope>NUCLEOTIDE SEQUENCE</scope>
    <source>
        <strain evidence="3">Class2-1B</strain>
    </source>
</reference>
<evidence type="ECO:0000313" key="2">
    <source>
        <dbReference type="EMBL" id="PTD10088.1"/>
    </source>
</evidence>
<evidence type="ECO:0000256" key="1">
    <source>
        <dbReference type="SAM" id="MobiDB-lite"/>
    </source>
</evidence>
<name>A0A2T4H2R5_FUSCU</name>
<dbReference type="EMBL" id="CP064749">
    <property type="protein sequence ID" value="QPC65011.1"/>
    <property type="molecule type" value="Genomic_DNA"/>
</dbReference>
<dbReference type="Proteomes" id="UP000241587">
    <property type="component" value="Unassembled WGS sequence"/>
</dbReference>